<evidence type="ECO:0000259" key="2">
    <source>
        <dbReference type="Pfam" id="PF13556"/>
    </source>
</evidence>
<name>A0ABV5RAV9_9ACTN</name>
<evidence type="ECO:0000313" key="4">
    <source>
        <dbReference type="EMBL" id="MFB9574059.1"/>
    </source>
</evidence>
<dbReference type="InterPro" id="IPR051448">
    <property type="entry name" value="CdaR-like_regulators"/>
</dbReference>
<dbReference type="InterPro" id="IPR041522">
    <property type="entry name" value="CdaR_GGDEF"/>
</dbReference>
<keyword evidence="5" id="KW-1185">Reference proteome</keyword>
<dbReference type="InterPro" id="IPR042070">
    <property type="entry name" value="PucR_C-HTH_sf"/>
</dbReference>
<comment type="caution">
    <text evidence="4">The sequence shown here is derived from an EMBL/GenBank/DDBJ whole genome shotgun (WGS) entry which is preliminary data.</text>
</comment>
<dbReference type="Pfam" id="PF13556">
    <property type="entry name" value="HTH_30"/>
    <property type="match status" value="1"/>
</dbReference>
<evidence type="ECO:0000259" key="3">
    <source>
        <dbReference type="Pfam" id="PF17853"/>
    </source>
</evidence>
<feature type="domain" description="PucR C-terminal helix-turn-helix" evidence="2">
    <location>
        <begin position="488"/>
        <end position="545"/>
    </location>
</feature>
<accession>A0ABV5RAV9</accession>
<dbReference type="Gene3D" id="1.10.10.2840">
    <property type="entry name" value="PucR C-terminal helix-turn-helix domain"/>
    <property type="match status" value="1"/>
</dbReference>
<dbReference type="InterPro" id="IPR025736">
    <property type="entry name" value="PucR_C-HTH_dom"/>
</dbReference>
<comment type="similarity">
    <text evidence="1">Belongs to the CdaR family.</text>
</comment>
<dbReference type="PANTHER" id="PTHR33744">
    <property type="entry name" value="CARBOHYDRATE DIACID REGULATOR"/>
    <property type="match status" value="1"/>
</dbReference>
<dbReference type="Pfam" id="PF17853">
    <property type="entry name" value="GGDEF_2"/>
    <property type="match status" value="1"/>
</dbReference>
<dbReference type="Proteomes" id="UP001589710">
    <property type="component" value="Unassembled WGS sequence"/>
</dbReference>
<proteinExistence type="inferred from homology"/>
<sequence>MTRRDVPEPEREPQSGVTLREILAFDDSGTLRLLIAPTDHVVGVRGVAVGDEGQAQPLDRRIVLAVGPPASSASAAGPVREAARRGACAVVLRDTEGVPAAPEVLAAAEESGIALLARAAWADWTDTATLLRSALSYAEAGRTGETAITGDTSAGGLAALASAIAENTGGSITIEDTRFRVLAHSATRPEADGVRRSTILGGRVPEWRVAELRRSGILRALWTSRDVIHRAAEGDSPERLIIAVRSGSEVLGSIWAARDGRVLSAQAADALRRGAEVAAPHLVQHRLRESGAVRRRNHALRGLLYGRGDRRTHAWSLGLPPDAPCAVLVAERDGAAGASGDRVLDVLALQASSYHPSARVLRERDRLLVLLPVERDQDREVLRLARELDALAVSMPGSAPVRVGAGPVVPTTLRAAASCEEAALVVRVLRNRAADGGEPEPPRYAGAAEVGASLDVLRVLDAVRPVWEAGSGPVHDLVRSDLATGGELVRSLAAYFDASGDVGRAARKLVLHPNTLRYRLRRARERYGVDLDDPDTRLLITLAVRLSG</sequence>
<feature type="domain" description="CdaR GGDEF-like" evidence="3">
    <location>
        <begin position="311"/>
        <end position="428"/>
    </location>
</feature>
<dbReference type="RefSeq" id="WP_345518530.1">
    <property type="nucleotide sequence ID" value="NZ_BAAAXD010000046.1"/>
</dbReference>
<evidence type="ECO:0000313" key="5">
    <source>
        <dbReference type="Proteomes" id="UP001589710"/>
    </source>
</evidence>
<dbReference type="PANTHER" id="PTHR33744:SF17">
    <property type="entry name" value="CONSERVED PROTEIN"/>
    <property type="match status" value="1"/>
</dbReference>
<dbReference type="EMBL" id="JBHMCG010000078">
    <property type="protein sequence ID" value="MFB9574059.1"/>
    <property type="molecule type" value="Genomic_DNA"/>
</dbReference>
<gene>
    <name evidence="4" type="ORF">ACFFTL_17570</name>
</gene>
<organism evidence="4 5">
    <name type="scientific">Streptomyces yanii</name>
    <dbReference type="NCBI Taxonomy" id="78510"/>
    <lineage>
        <taxon>Bacteria</taxon>
        <taxon>Bacillati</taxon>
        <taxon>Actinomycetota</taxon>
        <taxon>Actinomycetes</taxon>
        <taxon>Kitasatosporales</taxon>
        <taxon>Streptomycetaceae</taxon>
        <taxon>Streptomyces</taxon>
    </lineage>
</organism>
<evidence type="ECO:0000256" key="1">
    <source>
        <dbReference type="ARBA" id="ARBA00006754"/>
    </source>
</evidence>
<protein>
    <submittedName>
        <fullName evidence="4">PucR family transcriptional regulator</fullName>
    </submittedName>
</protein>
<reference evidence="4 5" key="1">
    <citation type="submission" date="2024-09" db="EMBL/GenBank/DDBJ databases">
        <authorList>
            <person name="Sun Q."/>
            <person name="Mori K."/>
        </authorList>
    </citation>
    <scope>NUCLEOTIDE SEQUENCE [LARGE SCALE GENOMIC DNA]</scope>
    <source>
        <strain evidence="4 5">JCM 3331</strain>
    </source>
</reference>